<evidence type="ECO:0000256" key="2">
    <source>
        <dbReference type="ARBA" id="ARBA00022630"/>
    </source>
</evidence>
<dbReference type="EMBL" id="CP001841">
    <property type="protein sequence ID" value="AEF80577.1"/>
    <property type="molecule type" value="Genomic_DNA"/>
</dbReference>
<evidence type="ECO:0000259" key="5">
    <source>
        <dbReference type="PROSITE" id="PS51349"/>
    </source>
</evidence>
<organism evidence="6 7">
    <name type="scientific">Leadbettera azotonutricia (strain ATCC BAA-888 / DSM 13862 / ZAS-9)</name>
    <name type="common">Treponema azotonutricium</name>
    <dbReference type="NCBI Taxonomy" id="545695"/>
    <lineage>
        <taxon>Bacteria</taxon>
        <taxon>Pseudomonadati</taxon>
        <taxon>Spirochaetota</taxon>
        <taxon>Spirochaetia</taxon>
        <taxon>Spirochaetales</taxon>
        <taxon>Breznakiellaceae</taxon>
        <taxon>Leadbettera</taxon>
    </lineage>
</organism>
<dbReference type="Proteomes" id="UP000009222">
    <property type="component" value="Chromosome"/>
</dbReference>
<feature type="domain" description="FMN hydroxy acid dehydrogenase" evidence="5">
    <location>
        <begin position="1"/>
        <end position="296"/>
    </location>
</feature>
<reference evidence="6 7" key="2">
    <citation type="journal article" date="2011" name="ISME J.">
        <title>RNA-seq reveals cooperative metabolic interactions between two termite-gut spirochete species in co-culture.</title>
        <authorList>
            <person name="Rosenthal A.Z."/>
            <person name="Matson E.G."/>
            <person name="Eldar A."/>
            <person name="Leadbetter J.R."/>
        </authorList>
    </citation>
    <scope>NUCLEOTIDE SEQUENCE [LARGE SCALE GENOMIC DNA]</scope>
    <source>
        <strain evidence="7">ATCC BAA-888 / DSM 13862 / ZAS-9</strain>
    </source>
</reference>
<dbReference type="HOGENOM" id="CLU_020639_6_0_12"/>
<evidence type="ECO:0000313" key="7">
    <source>
        <dbReference type="Proteomes" id="UP000009222"/>
    </source>
</evidence>
<dbReference type="STRING" id="545695.TREAZ_3083"/>
<keyword evidence="7" id="KW-1185">Reference proteome</keyword>
<accession>F5YAI7</accession>
<dbReference type="PANTHER" id="PTHR10578:SF107">
    <property type="entry name" value="2-HYDROXYACID OXIDASE 1"/>
    <property type="match status" value="1"/>
</dbReference>
<dbReference type="InterPro" id="IPR037396">
    <property type="entry name" value="FMN_HAD"/>
</dbReference>
<keyword evidence="2" id="KW-0285">Flavoprotein</keyword>
<protein>
    <submittedName>
        <fullName evidence="6">(S)-2-hydroxy-acid oxidase</fullName>
    </submittedName>
</protein>
<evidence type="ECO:0000313" key="6">
    <source>
        <dbReference type="EMBL" id="AEF80577.1"/>
    </source>
</evidence>
<keyword evidence="4" id="KW-0560">Oxidoreductase</keyword>
<dbReference type="InterPro" id="IPR000262">
    <property type="entry name" value="FMN-dep_DH"/>
</dbReference>
<dbReference type="PROSITE" id="PS51349">
    <property type="entry name" value="FMN_HYDROXY_ACID_DH_2"/>
    <property type="match status" value="1"/>
</dbReference>
<dbReference type="GO" id="GO:0016491">
    <property type="term" value="F:oxidoreductase activity"/>
    <property type="evidence" value="ECO:0007669"/>
    <property type="project" value="UniProtKB-KW"/>
</dbReference>
<dbReference type="Gene3D" id="3.20.20.70">
    <property type="entry name" value="Aldolase class I"/>
    <property type="match status" value="1"/>
</dbReference>
<sequence length="296" mass="31922">MGDVFNAGDSAKITRDYLDSILVEMRHIDGVLPSTKLELYGETFSTPVMFAALSHLDSTRPNGMVESAKGIKAAGAVMWAGMGSEAELEAITATGARTIKIIKPYADNKDIFKKIEQAEKCGCLAVGIDTDHAFDKKGRYDVVHDLPMRPKSLEEIREFVKATKLPFIIKGVLSEQDAYKCLNAGVRGIVVSHHHGHIDYSLPPLRILPRIAKIVNKQIPIFVDCSIDRGMDVFKALALGATAASVGRAIMPALKDEGAAGVQKKIEEMTAELAGAMAATCSADISHIDSSVLWGK</sequence>
<dbReference type="PANTHER" id="PTHR10578">
    <property type="entry name" value="S -2-HYDROXY-ACID OXIDASE-RELATED"/>
    <property type="match status" value="1"/>
</dbReference>
<comment type="cofactor">
    <cofactor evidence="1">
        <name>FMN</name>
        <dbReference type="ChEBI" id="CHEBI:58210"/>
    </cofactor>
</comment>
<dbReference type="eggNOG" id="COG1304">
    <property type="taxonomic scope" value="Bacteria"/>
</dbReference>
<keyword evidence="3" id="KW-0288">FMN</keyword>
<dbReference type="InterPro" id="IPR013785">
    <property type="entry name" value="Aldolase_TIM"/>
</dbReference>
<dbReference type="InParanoid" id="F5YAI7"/>
<name>F5YAI7_LEAAZ</name>
<dbReference type="AlphaFoldDB" id="F5YAI7"/>
<proteinExistence type="predicted"/>
<evidence type="ECO:0000256" key="1">
    <source>
        <dbReference type="ARBA" id="ARBA00001917"/>
    </source>
</evidence>
<gene>
    <name evidence="6" type="ordered locus">TREAZ_3083</name>
</gene>
<evidence type="ECO:0000256" key="3">
    <source>
        <dbReference type="ARBA" id="ARBA00022643"/>
    </source>
</evidence>
<evidence type="ECO:0000256" key="4">
    <source>
        <dbReference type="ARBA" id="ARBA00023002"/>
    </source>
</evidence>
<dbReference type="SUPFAM" id="SSF51395">
    <property type="entry name" value="FMN-linked oxidoreductases"/>
    <property type="match status" value="1"/>
</dbReference>
<reference evidence="7" key="1">
    <citation type="submission" date="2009-12" db="EMBL/GenBank/DDBJ databases">
        <title>Complete sequence of Treponema azotonutricium strain ZAS-9.</title>
        <authorList>
            <person name="Tetu S.G."/>
            <person name="Matson E."/>
            <person name="Ren Q."/>
            <person name="Seshadri R."/>
            <person name="Elbourne L."/>
            <person name="Hassan K.A."/>
            <person name="Durkin A."/>
            <person name="Radune D."/>
            <person name="Mohamoud Y."/>
            <person name="Shay R."/>
            <person name="Jin S."/>
            <person name="Zhang X."/>
            <person name="Lucey K."/>
            <person name="Ballor N.R."/>
            <person name="Ottesen E."/>
            <person name="Rosenthal R."/>
            <person name="Allen A."/>
            <person name="Leadbetter J.R."/>
            <person name="Paulsen I.T."/>
        </authorList>
    </citation>
    <scope>NUCLEOTIDE SEQUENCE [LARGE SCALE GENOMIC DNA]</scope>
    <source>
        <strain evidence="7">ATCC BAA-888 / DSM 13862 / ZAS-9</strain>
    </source>
</reference>
<dbReference type="RefSeq" id="WP_015712473.1">
    <property type="nucleotide sequence ID" value="NC_015577.1"/>
</dbReference>
<dbReference type="KEGG" id="taz:TREAZ_3083"/>
<dbReference type="Pfam" id="PF01070">
    <property type="entry name" value="FMN_dh"/>
    <property type="match status" value="2"/>
</dbReference>